<gene>
    <name evidence="1" type="ORF">IMG5_004180</name>
</gene>
<dbReference type="GeneID" id="14910867"/>
<accession>G0QJD0</accession>
<reference evidence="1 2" key="1">
    <citation type="submission" date="2011-07" db="EMBL/GenBank/DDBJ databases">
        <authorList>
            <person name="Coyne R."/>
            <person name="Brami D."/>
            <person name="Johnson J."/>
            <person name="Hostetler J."/>
            <person name="Hannick L."/>
            <person name="Clark T."/>
            <person name="Cassidy-Hanley D."/>
            <person name="Inman J."/>
        </authorList>
    </citation>
    <scope>NUCLEOTIDE SEQUENCE [LARGE SCALE GENOMIC DNA]</scope>
    <source>
        <strain evidence="1 2">G5</strain>
    </source>
</reference>
<sequence>MTILNSIRNNILYKNSEILFQMYIHKSQSYFQKKKIQKYTRKMLRYSRIKQYGYQIKNANQKPSKSQWNYQKKYTKKQKKIKIFSIQYLQTKIFKKKKNQKKSSKQYQEQKKTKKKKESKKAISTLYQTSPILYQKSLIFSKKIYFIIQQIFSLQIHKKPSQEVQIKHRIQFFVKKIQLQIFYKTKEEKAPKIQILTLIKYILQYLFYKLLIKFPLKKSMNKTKKILQFYNKYQMINKSIKIKKKRLKFSKKVKISSKYKQMSKIHSFLIYKTSLFSTHNFQSKFQTIFLVYKHFVGTIYIQKKTTKYQMCPKKQFIGKIKNSKAKYNSV</sequence>
<dbReference type="AlphaFoldDB" id="G0QJD0"/>
<organism evidence="1 2">
    <name type="scientific">Ichthyophthirius multifiliis</name>
    <name type="common">White spot disease agent</name>
    <name type="synonym">Ich</name>
    <dbReference type="NCBI Taxonomy" id="5932"/>
    <lineage>
        <taxon>Eukaryota</taxon>
        <taxon>Sar</taxon>
        <taxon>Alveolata</taxon>
        <taxon>Ciliophora</taxon>
        <taxon>Intramacronucleata</taxon>
        <taxon>Oligohymenophorea</taxon>
        <taxon>Hymenostomatida</taxon>
        <taxon>Ophryoglenina</taxon>
        <taxon>Ichthyophthirius</taxon>
    </lineage>
</organism>
<name>G0QJD0_ICHMU</name>
<protein>
    <submittedName>
        <fullName evidence="1">Uncharacterized protein</fullName>
    </submittedName>
</protein>
<dbReference type="InParanoid" id="G0QJD0"/>
<dbReference type="RefSeq" id="XP_004039974.1">
    <property type="nucleotide sequence ID" value="XM_004039926.1"/>
</dbReference>
<proteinExistence type="predicted"/>
<evidence type="ECO:0000313" key="2">
    <source>
        <dbReference type="Proteomes" id="UP000008983"/>
    </source>
</evidence>
<evidence type="ECO:0000313" key="1">
    <source>
        <dbReference type="EMBL" id="EGR34670.1"/>
    </source>
</evidence>
<dbReference type="Proteomes" id="UP000008983">
    <property type="component" value="Unassembled WGS sequence"/>
</dbReference>
<dbReference type="EMBL" id="GL983058">
    <property type="protein sequence ID" value="EGR34670.1"/>
    <property type="molecule type" value="Genomic_DNA"/>
</dbReference>
<keyword evidence="2" id="KW-1185">Reference proteome</keyword>